<protein>
    <recommendedName>
        <fullName evidence="3">C3H1-type domain-containing protein</fullName>
    </recommendedName>
</protein>
<reference evidence="1 2" key="1">
    <citation type="journal article" date="2019" name="Nat. Med.">
        <title>A library of human gut bacterial isolates paired with longitudinal multiomics data enables mechanistic microbiome research.</title>
        <authorList>
            <person name="Poyet M."/>
            <person name="Groussin M."/>
            <person name="Gibbons S.M."/>
            <person name="Avila-Pacheco J."/>
            <person name="Jiang X."/>
            <person name="Kearney S.M."/>
            <person name="Perrotta A.R."/>
            <person name="Berdy B."/>
            <person name="Zhao S."/>
            <person name="Lieberman T.D."/>
            <person name="Swanson P.K."/>
            <person name="Smith M."/>
            <person name="Roesemann S."/>
            <person name="Alexander J.E."/>
            <person name="Rich S.A."/>
            <person name="Livny J."/>
            <person name="Vlamakis H."/>
            <person name="Clish C."/>
            <person name="Bullock K."/>
            <person name="Deik A."/>
            <person name="Scott J."/>
            <person name="Pierce K.A."/>
            <person name="Xavier R.J."/>
            <person name="Alm E.J."/>
        </authorList>
    </citation>
    <scope>NUCLEOTIDE SEQUENCE [LARGE SCALE GENOMIC DNA]</scope>
    <source>
        <strain evidence="1 2">BIOML-A1</strain>
    </source>
</reference>
<dbReference type="Proteomes" id="UP000452293">
    <property type="component" value="Unassembled WGS sequence"/>
</dbReference>
<evidence type="ECO:0000313" key="1">
    <source>
        <dbReference type="EMBL" id="MZL78954.1"/>
    </source>
</evidence>
<accession>A0ABW9X860</accession>
<proteinExistence type="predicted"/>
<dbReference type="RefSeq" id="WP_129976226.1">
    <property type="nucleotide sequence ID" value="NZ_WWVV01000029.1"/>
</dbReference>
<gene>
    <name evidence="1" type="ORF">GT718_16795</name>
</gene>
<evidence type="ECO:0000313" key="2">
    <source>
        <dbReference type="Proteomes" id="UP000452293"/>
    </source>
</evidence>
<dbReference type="EMBL" id="WWVW01000053">
    <property type="protein sequence ID" value="MZL78954.1"/>
    <property type="molecule type" value="Genomic_DNA"/>
</dbReference>
<keyword evidence="2" id="KW-1185">Reference proteome</keyword>
<evidence type="ECO:0008006" key="3">
    <source>
        <dbReference type="Google" id="ProtNLM"/>
    </source>
</evidence>
<name>A0ABW9X860_9FIRM</name>
<organism evidence="1 2">
    <name type="scientific">Blautia massiliensis</name>
    <name type="common">ex Durand et al. 2017</name>
    <dbReference type="NCBI Taxonomy" id="1737424"/>
    <lineage>
        <taxon>Bacteria</taxon>
        <taxon>Bacillati</taxon>
        <taxon>Bacillota</taxon>
        <taxon>Clostridia</taxon>
        <taxon>Lachnospirales</taxon>
        <taxon>Lachnospiraceae</taxon>
        <taxon>Blautia</taxon>
    </lineage>
</organism>
<sequence length="164" mass="19452">MTRSYKKNSNSIIHGNLLYYSKKGKRTRKDKRTCIFYNSKNQKCKNEKCHISYCVTAKDCTQYKRKKKRKASIKASCENIRYQDQYLDYPSQSGIHESMPLQNVILSKNIGTSCHTEFLKNKDNKRRDKRKCIYYEKINKICNLLKARCPGSSHCKSYHEKEEK</sequence>
<comment type="caution">
    <text evidence="1">The sequence shown here is derived from an EMBL/GenBank/DDBJ whole genome shotgun (WGS) entry which is preliminary data.</text>
</comment>